<keyword evidence="7" id="KW-1133">Transmembrane helix</keyword>
<dbReference type="SUPFAM" id="SSF47226">
    <property type="entry name" value="Histidine-containing phosphotransfer domain, HPT domain"/>
    <property type="match status" value="1"/>
</dbReference>
<dbReference type="RefSeq" id="WP_209771808.1">
    <property type="nucleotide sequence ID" value="NZ_JAGINP010000032.1"/>
</dbReference>
<evidence type="ECO:0000256" key="2">
    <source>
        <dbReference type="ARBA" id="ARBA00022475"/>
    </source>
</evidence>
<dbReference type="InterPro" id="IPR008207">
    <property type="entry name" value="Sig_transdc_His_kin_Hpt_dom"/>
</dbReference>
<accession>A0ABS4SX33</accession>
<feature type="domain" description="HPt" evidence="13">
    <location>
        <begin position="160"/>
        <end position="251"/>
    </location>
</feature>
<dbReference type="PROSITE" id="PS50894">
    <property type="entry name" value="HPT"/>
    <property type="match status" value="1"/>
</dbReference>
<evidence type="ECO:0000259" key="13">
    <source>
        <dbReference type="PROSITE" id="PS50894"/>
    </source>
</evidence>
<gene>
    <name evidence="14" type="ORF">J2851_006345</name>
</gene>
<feature type="modified residue" description="Phosphohistidine" evidence="10">
    <location>
        <position position="199"/>
    </location>
</feature>
<evidence type="ECO:0000313" key="15">
    <source>
        <dbReference type="Proteomes" id="UP000781958"/>
    </source>
</evidence>
<dbReference type="Gene3D" id="3.40.50.2300">
    <property type="match status" value="1"/>
</dbReference>
<comment type="caution">
    <text evidence="14">The sequence shown here is derived from an EMBL/GenBank/DDBJ whole genome shotgun (WGS) entry which is preliminary data.</text>
</comment>
<feature type="modified residue" description="4-aspartylphosphate" evidence="11">
    <location>
        <position position="61"/>
    </location>
</feature>
<keyword evidence="5" id="KW-0547">Nucleotide-binding</keyword>
<comment type="subcellular location">
    <subcellularLocation>
        <location evidence="1">Cell membrane</location>
        <topology evidence="1">Multi-pass membrane protein</topology>
    </subcellularLocation>
</comment>
<feature type="domain" description="Response regulatory" evidence="12">
    <location>
        <begin position="12"/>
        <end position="129"/>
    </location>
</feature>
<evidence type="ECO:0000256" key="7">
    <source>
        <dbReference type="ARBA" id="ARBA00022989"/>
    </source>
</evidence>
<name>A0ABS4SX33_9PROT</name>
<keyword evidence="6" id="KW-0067">ATP-binding</keyword>
<keyword evidence="2" id="KW-1003">Cell membrane</keyword>
<proteinExistence type="predicted"/>
<keyword evidence="3 11" id="KW-0597">Phosphoprotein</keyword>
<organism evidence="14 15">
    <name type="scientific">Azospirillum rugosum</name>
    <dbReference type="NCBI Taxonomy" id="416170"/>
    <lineage>
        <taxon>Bacteria</taxon>
        <taxon>Pseudomonadati</taxon>
        <taxon>Pseudomonadota</taxon>
        <taxon>Alphaproteobacteria</taxon>
        <taxon>Rhodospirillales</taxon>
        <taxon>Azospirillaceae</taxon>
        <taxon>Azospirillum</taxon>
    </lineage>
</organism>
<evidence type="ECO:0000256" key="9">
    <source>
        <dbReference type="ARBA" id="ARBA00023136"/>
    </source>
</evidence>
<protein>
    <submittedName>
        <fullName evidence="14">CheY-like chemotaxis protein/HPt (Histidine-containing phosphotransfer) domain-containing protein</fullName>
    </submittedName>
</protein>
<dbReference type="SUPFAM" id="SSF52172">
    <property type="entry name" value="CheY-like"/>
    <property type="match status" value="1"/>
</dbReference>
<dbReference type="InterPro" id="IPR001789">
    <property type="entry name" value="Sig_transdc_resp-reg_receiver"/>
</dbReference>
<evidence type="ECO:0000256" key="10">
    <source>
        <dbReference type="PROSITE-ProRule" id="PRU00110"/>
    </source>
</evidence>
<dbReference type="Proteomes" id="UP000781958">
    <property type="component" value="Unassembled WGS sequence"/>
</dbReference>
<dbReference type="InterPro" id="IPR011006">
    <property type="entry name" value="CheY-like_superfamily"/>
</dbReference>
<evidence type="ECO:0000256" key="11">
    <source>
        <dbReference type="PROSITE-ProRule" id="PRU00169"/>
    </source>
</evidence>
<dbReference type="Gene3D" id="1.20.120.160">
    <property type="entry name" value="HPT domain"/>
    <property type="match status" value="1"/>
</dbReference>
<dbReference type="EMBL" id="JAGINP010000032">
    <property type="protein sequence ID" value="MBP2296527.1"/>
    <property type="molecule type" value="Genomic_DNA"/>
</dbReference>
<sequence length="251" mass="26185">MAEGRGQTLTGRILVAEDNPTNQLIVASLLRRAGHAVEVAGDGAEAVSLLLGNGADLVLMDVQMPGMDGFAAAQAIRALGDPWAHVPIVALTADTLPETREACRAAGMDDHLGKPVNPAALLAVVERWLSPSGGAEEEGRTGAPPPLDSAILDQATASLPDAERRMIIDSFLGDLDRRLLRLEALSEGGDPRRLAAEAHDLASLAGSFGGTAVMRIATRIEIACRGGEDAQALALLPGLVAEAKRLREAFR</sequence>
<dbReference type="SMART" id="SM00448">
    <property type="entry name" value="REC"/>
    <property type="match status" value="1"/>
</dbReference>
<dbReference type="CDD" id="cd17546">
    <property type="entry name" value="REC_hyHK_CKI1_RcsC-like"/>
    <property type="match status" value="1"/>
</dbReference>
<evidence type="ECO:0000256" key="4">
    <source>
        <dbReference type="ARBA" id="ARBA00022692"/>
    </source>
</evidence>
<reference evidence="14 15" key="1">
    <citation type="submission" date="2021-03" db="EMBL/GenBank/DDBJ databases">
        <title>Genomic Encyclopedia of Type Strains, Phase III (KMG-III): the genomes of soil and plant-associated and newly described type strains.</title>
        <authorList>
            <person name="Whitman W."/>
        </authorList>
    </citation>
    <scope>NUCLEOTIDE SEQUENCE [LARGE SCALE GENOMIC DNA]</scope>
    <source>
        <strain evidence="14 15">IMMIB AFH-6</strain>
    </source>
</reference>
<dbReference type="Pfam" id="PF00072">
    <property type="entry name" value="Response_reg"/>
    <property type="match status" value="1"/>
</dbReference>
<dbReference type="Pfam" id="PF01627">
    <property type="entry name" value="Hpt"/>
    <property type="match status" value="1"/>
</dbReference>
<evidence type="ECO:0000256" key="8">
    <source>
        <dbReference type="ARBA" id="ARBA00023012"/>
    </source>
</evidence>
<evidence type="ECO:0000256" key="5">
    <source>
        <dbReference type="ARBA" id="ARBA00022741"/>
    </source>
</evidence>
<dbReference type="InterPro" id="IPR036641">
    <property type="entry name" value="HPT_dom_sf"/>
</dbReference>
<dbReference type="PANTHER" id="PTHR45339:SF1">
    <property type="entry name" value="HYBRID SIGNAL TRANSDUCTION HISTIDINE KINASE J"/>
    <property type="match status" value="1"/>
</dbReference>
<evidence type="ECO:0000256" key="6">
    <source>
        <dbReference type="ARBA" id="ARBA00022840"/>
    </source>
</evidence>
<evidence type="ECO:0000256" key="1">
    <source>
        <dbReference type="ARBA" id="ARBA00004651"/>
    </source>
</evidence>
<evidence type="ECO:0000259" key="12">
    <source>
        <dbReference type="PROSITE" id="PS50110"/>
    </source>
</evidence>
<evidence type="ECO:0000313" key="14">
    <source>
        <dbReference type="EMBL" id="MBP2296527.1"/>
    </source>
</evidence>
<keyword evidence="4" id="KW-0812">Transmembrane</keyword>
<keyword evidence="9" id="KW-0472">Membrane</keyword>
<keyword evidence="15" id="KW-1185">Reference proteome</keyword>
<dbReference type="PROSITE" id="PS50110">
    <property type="entry name" value="RESPONSE_REGULATORY"/>
    <property type="match status" value="1"/>
</dbReference>
<keyword evidence="8" id="KW-0902">Two-component regulatory system</keyword>
<dbReference type="PANTHER" id="PTHR45339">
    <property type="entry name" value="HYBRID SIGNAL TRANSDUCTION HISTIDINE KINASE J"/>
    <property type="match status" value="1"/>
</dbReference>
<evidence type="ECO:0000256" key="3">
    <source>
        <dbReference type="ARBA" id="ARBA00022553"/>
    </source>
</evidence>